<feature type="compositionally biased region" description="Polar residues" evidence="1">
    <location>
        <begin position="728"/>
        <end position="739"/>
    </location>
</feature>
<reference evidence="4" key="1">
    <citation type="journal article" date="2015" name="BMC Genomics">
        <title>Draft genome of a commonly misdiagnosed multidrug resistant pathogen Candida auris.</title>
        <authorList>
            <person name="Chatterjee S."/>
            <person name="Alampalli S.V."/>
            <person name="Nageshan R.K."/>
            <person name="Chettiar S.T."/>
            <person name="Joshi S."/>
            <person name="Tatu U.S."/>
        </authorList>
    </citation>
    <scope>NUCLEOTIDE SEQUENCE [LARGE SCALE GENOMIC DNA]</scope>
    <source>
        <strain evidence="4">6684</strain>
    </source>
</reference>
<dbReference type="PANTHER" id="PTHR43830">
    <property type="entry name" value="PROTEIN PSP1"/>
    <property type="match status" value="1"/>
</dbReference>
<feature type="region of interest" description="Disordered" evidence="1">
    <location>
        <begin position="148"/>
        <end position="192"/>
    </location>
</feature>
<dbReference type="InterPro" id="IPR007557">
    <property type="entry name" value="PSP1_C"/>
</dbReference>
<feature type="domain" description="PSP1 C-terminal" evidence="2">
    <location>
        <begin position="548"/>
        <end position="636"/>
    </location>
</feature>
<dbReference type="VEuPathDB" id="FungiDB:CJI97_005343"/>
<dbReference type="Proteomes" id="UP000037122">
    <property type="component" value="Unassembled WGS sequence"/>
</dbReference>
<dbReference type="VEuPathDB" id="FungiDB:B9J08_005260"/>
<dbReference type="EMBL" id="LGST01000023">
    <property type="protein sequence ID" value="KND99556.1"/>
    <property type="molecule type" value="Genomic_DNA"/>
</dbReference>
<feature type="region of interest" description="Disordered" evidence="1">
    <location>
        <begin position="317"/>
        <end position="358"/>
    </location>
</feature>
<name>A0A0L0NZK9_CANAR</name>
<feature type="compositionally biased region" description="Low complexity" evidence="1">
    <location>
        <begin position="317"/>
        <end position="330"/>
    </location>
</feature>
<feature type="compositionally biased region" description="Low complexity" evidence="1">
    <location>
        <begin position="163"/>
        <end position="174"/>
    </location>
</feature>
<feature type="compositionally biased region" description="Polar residues" evidence="1">
    <location>
        <begin position="13"/>
        <end position="30"/>
    </location>
</feature>
<gene>
    <name evidence="3" type="ORF">QG37_03709</name>
</gene>
<feature type="region of interest" description="Disordered" evidence="1">
    <location>
        <begin position="1"/>
        <end position="58"/>
    </location>
</feature>
<evidence type="ECO:0000313" key="3">
    <source>
        <dbReference type="EMBL" id="KND99556.1"/>
    </source>
</evidence>
<proteinExistence type="predicted"/>
<dbReference type="AlphaFoldDB" id="A0A0L0NZK9"/>
<feature type="region of interest" description="Disordered" evidence="1">
    <location>
        <begin position="728"/>
        <end position="781"/>
    </location>
</feature>
<dbReference type="GO" id="GO:0005737">
    <property type="term" value="C:cytoplasm"/>
    <property type="evidence" value="ECO:0007669"/>
    <property type="project" value="TreeGrafter"/>
</dbReference>
<accession>A0A0L0NZK9</accession>
<evidence type="ECO:0000256" key="1">
    <source>
        <dbReference type="SAM" id="MobiDB-lite"/>
    </source>
</evidence>
<dbReference type="VEuPathDB" id="FungiDB:CJJ09_004096"/>
<dbReference type="PANTHER" id="PTHR43830:SF3">
    <property type="entry name" value="PROTEIN PSP1"/>
    <property type="match status" value="1"/>
</dbReference>
<dbReference type="VEuPathDB" id="FungiDB:CJI96_0004047"/>
<dbReference type="Pfam" id="PF04468">
    <property type="entry name" value="PSP1"/>
    <property type="match status" value="1"/>
</dbReference>
<dbReference type="InterPro" id="IPR047767">
    <property type="entry name" value="PSP1-like"/>
</dbReference>
<dbReference type="VEuPathDB" id="FungiDB:QG37_03709"/>
<evidence type="ECO:0000313" key="4">
    <source>
        <dbReference type="Proteomes" id="UP000037122"/>
    </source>
</evidence>
<dbReference type="PROSITE" id="PS51411">
    <property type="entry name" value="PSP1_C"/>
    <property type="match status" value="1"/>
</dbReference>
<comment type="caution">
    <text evidence="3">The sequence shown here is derived from an EMBL/GenBank/DDBJ whole genome shotgun (WGS) entry which is preliminary data.</text>
</comment>
<evidence type="ECO:0000259" key="2">
    <source>
        <dbReference type="PROSITE" id="PS51411"/>
    </source>
</evidence>
<protein>
    <recommendedName>
        <fullName evidence="2">PSP1 C-terminal domain-containing protein</fullName>
    </recommendedName>
</protein>
<dbReference type="VEuPathDB" id="FungiDB:CJJ07_001909"/>
<feature type="compositionally biased region" description="Polar residues" evidence="1">
    <location>
        <begin position="183"/>
        <end position="192"/>
    </location>
</feature>
<sequence>MSLRYPDFLGPLNLQQKGSSAESEAPSKQHNPPPPHQPSLESGLKNHPLDAKNSQAFPDMNLDSDLDFDLLLKSKLLALSVQNDSHRDDLSAQPPLSKNSFSPLTGAHNGFGLDHSPAFGAFGEFGPFHKQTNTFHLPLELQGGIGNISSRRPSYAAESFTRSQPQQHSPASQPFAGPAPSTFHPNAGSSNKTSLASFAAANNFSLNASQQQQQQQQQQLLQHSQQQNRGLVLGQQLGQPQNQHNFGQDALSDSLQNLSLNANLSDFQARRPSQLADYQAVPQSQFYPSFTPQQLSFFASGAPVSFNSFHAFQPAGSAGMPMGGAPSSAPQGQNQQFSSNPQVGSGSGGADMYPSTHPGQTMKLDNGLLLKDQYIMVSPELKQQFLSAVRYFQDPDLSNKILNKLYELLANPVVQKLVTFVKNLNNLTFNHKMLCLVVNKNGKLDLLSYPSNSNIFLQRDNLVIVDGDRGKDLVMILEPLVNLDFAILFNFLKKIEHLKSLTINDANGGTSVKGNHSGGTHSTSMDASAIINKHSNEDNEFIITLPTKQVLRFATPKEILKLSGKFLEEKKAFITCFNKIKELGLSNDLTLINVEYQCDFKKLIFYYYADFKRIDFRGLIKELFKIYKTRIWLCAVLPYDRRELYTNLSKEERSGEESTFGCIPKEYELSNEQIMNFSVKEFGKLPKPTYFHLKNMYNLVLNLENDLNGKFYGFTLMKGNSGIDNSVQAQEDLSSSGTSARGAPAKGQEEVVGKNGRSPNKKKTDYQITPSFDPFGKQKNV</sequence>
<organism evidence="3 4">
    <name type="scientific">Candidozyma auris</name>
    <name type="common">Yeast</name>
    <name type="synonym">Candida auris</name>
    <dbReference type="NCBI Taxonomy" id="498019"/>
    <lineage>
        <taxon>Eukaryota</taxon>
        <taxon>Fungi</taxon>
        <taxon>Dikarya</taxon>
        <taxon>Ascomycota</taxon>
        <taxon>Saccharomycotina</taxon>
        <taxon>Pichiomycetes</taxon>
        <taxon>Metschnikowiaceae</taxon>
        <taxon>Candidozyma</taxon>
    </lineage>
</organism>
<feature type="compositionally biased region" description="Polar residues" evidence="1">
    <location>
        <begin position="331"/>
        <end position="344"/>
    </location>
</feature>